<evidence type="ECO:0000313" key="1">
    <source>
        <dbReference type="EMBL" id="KPM04646.1"/>
    </source>
</evidence>
<dbReference type="VEuPathDB" id="VectorBase:SSCA009520"/>
<organism evidence="1 2">
    <name type="scientific">Sarcoptes scabiei</name>
    <name type="common">Itch mite</name>
    <name type="synonym">Acarus scabiei</name>
    <dbReference type="NCBI Taxonomy" id="52283"/>
    <lineage>
        <taxon>Eukaryota</taxon>
        <taxon>Metazoa</taxon>
        <taxon>Ecdysozoa</taxon>
        <taxon>Arthropoda</taxon>
        <taxon>Chelicerata</taxon>
        <taxon>Arachnida</taxon>
        <taxon>Acari</taxon>
        <taxon>Acariformes</taxon>
        <taxon>Sarcoptiformes</taxon>
        <taxon>Astigmata</taxon>
        <taxon>Psoroptidia</taxon>
        <taxon>Sarcoptoidea</taxon>
        <taxon>Sarcoptidae</taxon>
        <taxon>Sarcoptinae</taxon>
        <taxon>Sarcoptes</taxon>
    </lineage>
</organism>
<gene>
    <name evidence="1" type="ORF">QR98_0030970</name>
</gene>
<dbReference type="Proteomes" id="UP000616769">
    <property type="component" value="Unassembled WGS sequence"/>
</dbReference>
<dbReference type="OrthoDB" id="6509831at2759"/>
<name>A0A132A0R0_SARSC</name>
<reference evidence="1 2" key="1">
    <citation type="journal article" date="2015" name="Parasit. Vectors">
        <title>Draft genome of the scabies mite.</title>
        <authorList>
            <person name="Rider S.D.Jr."/>
            <person name="Morgan M.S."/>
            <person name="Arlian L.G."/>
        </authorList>
    </citation>
    <scope>NUCLEOTIDE SEQUENCE [LARGE SCALE GENOMIC DNA]</scope>
    <source>
        <strain evidence="1">Arlian Lab</strain>
    </source>
</reference>
<dbReference type="PANTHER" id="PTHR12259:SF1">
    <property type="entry name" value="GH21964P"/>
    <property type="match status" value="1"/>
</dbReference>
<dbReference type="Gene3D" id="2.30.42.10">
    <property type="match status" value="1"/>
</dbReference>
<dbReference type="AlphaFoldDB" id="A0A132A0R0"/>
<dbReference type="PANTHER" id="PTHR12259">
    <property type="entry name" value="RGS-GAIP INTERACTING PROTEIN GIPC"/>
    <property type="match status" value="1"/>
</dbReference>
<accession>A0A132A0R0</accession>
<dbReference type="EMBL" id="JXLN01009688">
    <property type="protein sequence ID" value="KPM04646.1"/>
    <property type="molecule type" value="Genomic_DNA"/>
</dbReference>
<protein>
    <submittedName>
        <fullName evidence="1">Uncharacterized protein</fullName>
    </submittedName>
</protein>
<sequence length="62" mass="7270">MKNPNEFLNFFIFDFQFSKIGDHIQSIKGESMLGKRHYEVAAYLKSIPLNEIFTITLVEPFD</sequence>
<proteinExistence type="predicted"/>
<evidence type="ECO:0000313" key="2">
    <source>
        <dbReference type="Proteomes" id="UP000616769"/>
    </source>
</evidence>
<dbReference type="SUPFAM" id="SSF50156">
    <property type="entry name" value="PDZ domain-like"/>
    <property type="match status" value="1"/>
</dbReference>
<dbReference type="InterPro" id="IPR017379">
    <property type="entry name" value="GIPC1/2/3"/>
</dbReference>
<dbReference type="InterPro" id="IPR036034">
    <property type="entry name" value="PDZ_sf"/>
</dbReference>
<comment type="caution">
    <text evidence="1">The sequence shown here is derived from an EMBL/GenBank/DDBJ whole genome shotgun (WGS) entry which is preliminary data.</text>
</comment>